<comment type="similarity">
    <text evidence="7">Belongs to the fluoride channel Fluc/FEX (TC 1.A.43) family.</text>
</comment>
<sequence>MGDKANVNFRSLPLGLSERMFTEISIFIWELGMALLAATIVFWLPNIYLLDMNLTSIAENVIGAGINGYISAFEEVRYQYFQTYIMYSAASGAFCSVFTTFGNMIEDTYRLLYLGYPWTSPLNLVGTCVLAFLVYYIGRWAALKYKPSASKSLAESLEKLDNHDRRLRFQMDRDLEATDVAMFSLDTVGARQQVRARQGRVFGNLSSTDQVKLNEHLAVQIDKRDRHVSPWPKKRQIALLLLIYVIPATNLILFHVIPVSWYIAGAPKDNRELVDTFLISCMWNVSGAFVGKYLGSNPVKSNVHWGTFRVNILSCILIGTAHNILLYRHYFPGGDTRLFAIICQRFISDFCGSESSFAGFISDTMTLIRSPAVKKRIAVRNFIYNISSGVAIFLFVVFSVGFVTSYR</sequence>
<reference evidence="10" key="1">
    <citation type="submission" date="2021-05" db="EMBL/GenBank/DDBJ databases">
        <title>A free-living protist that lacks canonical eukaryotic 1 DNA replication and segregation systems.</title>
        <authorList>
            <person name="Salas-Leiva D.E."/>
            <person name="Tromer E.C."/>
            <person name="Curtis B.A."/>
            <person name="Jerlstrom-Hultqvist J."/>
            <person name="Kolisko M."/>
            <person name="Yi Z."/>
            <person name="Salas-Leiva J.S."/>
            <person name="Gallot-Lavallee L."/>
            <person name="Kops G.J.P.L."/>
            <person name="Archibald J.M."/>
            <person name="Simpson A.G.B."/>
            <person name="Roger A.J."/>
        </authorList>
    </citation>
    <scope>NUCLEOTIDE SEQUENCE</scope>
    <source>
        <strain evidence="10">BICM</strain>
    </source>
</reference>
<comment type="function">
    <text evidence="1">Fluoride channel required for the rapid expulsion of cytoplasmic fluoride.</text>
</comment>
<dbReference type="PANTHER" id="PTHR28259">
    <property type="entry name" value="FLUORIDE EXPORT PROTEIN 1-RELATED"/>
    <property type="match status" value="1"/>
</dbReference>
<feature type="transmembrane region" description="Helical" evidence="9">
    <location>
        <begin position="237"/>
        <end position="264"/>
    </location>
</feature>
<evidence type="ECO:0000256" key="5">
    <source>
        <dbReference type="ARBA" id="ARBA00022989"/>
    </source>
</evidence>
<feature type="transmembrane region" description="Helical" evidence="9">
    <location>
        <begin position="20"/>
        <end position="44"/>
    </location>
</feature>
<dbReference type="OrthoDB" id="10526049at2759"/>
<feature type="transmembrane region" description="Helical" evidence="9">
    <location>
        <begin position="122"/>
        <end position="142"/>
    </location>
</feature>
<keyword evidence="3" id="KW-1003">Cell membrane</keyword>
<keyword evidence="5 9" id="KW-1133">Transmembrane helix</keyword>
<comment type="subcellular location">
    <subcellularLocation>
        <location evidence="2">Cell membrane</location>
        <topology evidence="2">Multi-pass membrane protein</topology>
    </subcellularLocation>
</comment>
<dbReference type="Proteomes" id="UP000717585">
    <property type="component" value="Unassembled WGS sequence"/>
</dbReference>
<gene>
    <name evidence="10" type="ORF">J8273_3625</name>
</gene>
<keyword evidence="6 9" id="KW-0472">Membrane</keyword>
<comment type="caution">
    <text evidence="10">The sequence shown here is derived from an EMBL/GenBank/DDBJ whole genome shotgun (WGS) entry which is preliminary data.</text>
</comment>
<dbReference type="GO" id="GO:0005886">
    <property type="term" value="C:plasma membrane"/>
    <property type="evidence" value="ECO:0007669"/>
    <property type="project" value="UniProtKB-SubCell"/>
</dbReference>
<evidence type="ECO:0000256" key="8">
    <source>
        <dbReference type="ARBA" id="ARBA00035585"/>
    </source>
</evidence>
<evidence type="ECO:0000256" key="9">
    <source>
        <dbReference type="SAM" id="Phobius"/>
    </source>
</evidence>
<accession>A0A8J6B322</accession>
<name>A0A8J6B322_9EUKA</name>
<keyword evidence="4 9" id="KW-0812">Transmembrane</keyword>
<evidence type="ECO:0000313" key="11">
    <source>
        <dbReference type="Proteomes" id="UP000717585"/>
    </source>
</evidence>
<evidence type="ECO:0000313" key="10">
    <source>
        <dbReference type="EMBL" id="KAG9394653.1"/>
    </source>
</evidence>
<evidence type="ECO:0000256" key="2">
    <source>
        <dbReference type="ARBA" id="ARBA00004651"/>
    </source>
</evidence>
<feature type="transmembrane region" description="Helical" evidence="9">
    <location>
        <begin position="307"/>
        <end position="326"/>
    </location>
</feature>
<dbReference type="PANTHER" id="PTHR28259:SF1">
    <property type="entry name" value="FLUORIDE EXPORT PROTEIN 1-RELATED"/>
    <property type="match status" value="1"/>
</dbReference>
<proteinExistence type="inferred from homology"/>
<evidence type="ECO:0000256" key="3">
    <source>
        <dbReference type="ARBA" id="ARBA00022475"/>
    </source>
</evidence>
<evidence type="ECO:0000256" key="1">
    <source>
        <dbReference type="ARBA" id="ARBA00002598"/>
    </source>
</evidence>
<protein>
    <submittedName>
        <fullName evidence="10">Putative fluoride ion transporter CrcB</fullName>
    </submittedName>
</protein>
<dbReference type="InterPro" id="IPR003691">
    <property type="entry name" value="FluC"/>
</dbReference>
<keyword evidence="11" id="KW-1185">Reference proteome</keyword>
<organism evidence="10 11">
    <name type="scientific">Carpediemonas membranifera</name>
    <dbReference type="NCBI Taxonomy" id="201153"/>
    <lineage>
        <taxon>Eukaryota</taxon>
        <taxon>Metamonada</taxon>
        <taxon>Carpediemonas-like organisms</taxon>
        <taxon>Carpediemonas</taxon>
    </lineage>
</organism>
<dbReference type="AlphaFoldDB" id="A0A8J6B322"/>
<feature type="transmembrane region" description="Helical" evidence="9">
    <location>
        <begin position="84"/>
        <end position="102"/>
    </location>
</feature>
<evidence type="ECO:0000256" key="4">
    <source>
        <dbReference type="ARBA" id="ARBA00022692"/>
    </source>
</evidence>
<comment type="catalytic activity">
    <reaction evidence="8">
        <text>fluoride(in) = fluoride(out)</text>
        <dbReference type="Rhea" id="RHEA:76159"/>
        <dbReference type="ChEBI" id="CHEBI:17051"/>
    </reaction>
    <physiologicalReaction direction="left-to-right" evidence="8">
        <dbReference type="Rhea" id="RHEA:76160"/>
    </physiologicalReaction>
</comment>
<evidence type="ECO:0000256" key="6">
    <source>
        <dbReference type="ARBA" id="ARBA00023136"/>
    </source>
</evidence>
<feature type="transmembrane region" description="Helical" evidence="9">
    <location>
        <begin position="382"/>
        <end position="403"/>
    </location>
</feature>
<dbReference type="EMBL" id="JAHDYR010000013">
    <property type="protein sequence ID" value="KAG9394653.1"/>
    <property type="molecule type" value="Genomic_DNA"/>
</dbReference>
<evidence type="ECO:0000256" key="7">
    <source>
        <dbReference type="ARBA" id="ARBA00035120"/>
    </source>
</evidence>
<dbReference type="GO" id="GO:1903425">
    <property type="term" value="F:fluoride transmembrane transporter activity"/>
    <property type="evidence" value="ECO:0007669"/>
    <property type="project" value="TreeGrafter"/>
</dbReference>